<keyword evidence="7" id="KW-1185">Reference proteome</keyword>
<feature type="domain" description="PKD" evidence="5">
    <location>
        <begin position="83"/>
        <end position="117"/>
    </location>
</feature>
<dbReference type="InterPro" id="IPR045219">
    <property type="entry name" value="PKAT"/>
</dbReference>
<evidence type="ECO:0000256" key="4">
    <source>
        <dbReference type="SAM" id="SignalP"/>
    </source>
</evidence>
<dbReference type="GO" id="GO:0005886">
    <property type="term" value="C:plasma membrane"/>
    <property type="evidence" value="ECO:0007669"/>
    <property type="project" value="TreeGrafter"/>
</dbReference>
<evidence type="ECO:0000256" key="2">
    <source>
        <dbReference type="ARBA" id="ARBA00023180"/>
    </source>
</evidence>
<protein>
    <submittedName>
        <fullName evidence="6">Transmembrane protein 130</fullName>
    </submittedName>
</protein>
<dbReference type="CDD" id="cd00146">
    <property type="entry name" value="PKD"/>
    <property type="match status" value="1"/>
</dbReference>
<feature type="signal peptide" evidence="4">
    <location>
        <begin position="1"/>
        <end position="22"/>
    </location>
</feature>
<accession>A0AAD8D774</accession>
<dbReference type="Gene3D" id="2.60.40.10">
    <property type="entry name" value="Immunoglobulins"/>
    <property type="match status" value="1"/>
</dbReference>
<keyword evidence="2" id="KW-0325">Glycoprotein</keyword>
<dbReference type="PROSITE" id="PS50093">
    <property type="entry name" value="PKD"/>
    <property type="match status" value="1"/>
</dbReference>
<dbReference type="AlphaFoldDB" id="A0AAD8D774"/>
<evidence type="ECO:0000259" key="5">
    <source>
        <dbReference type="PROSITE" id="PS50093"/>
    </source>
</evidence>
<comment type="caution">
    <text evidence="6">The sequence shown here is derived from an EMBL/GenBank/DDBJ whole genome shotgun (WGS) entry which is preliminary data.</text>
</comment>
<dbReference type="EMBL" id="JAGXEW010000013">
    <property type="protein sequence ID" value="KAK1164834.1"/>
    <property type="molecule type" value="Genomic_DNA"/>
</dbReference>
<keyword evidence="3 6" id="KW-0812">Transmembrane</keyword>
<dbReference type="PANTHER" id="PTHR11861:SF10">
    <property type="entry name" value="TRANSMEMBRANE PROTEIN 130"/>
    <property type="match status" value="1"/>
</dbReference>
<name>A0AAD8D774_ACIOX</name>
<feature type="chain" id="PRO_5042092318" evidence="4">
    <location>
        <begin position="23"/>
        <end position="341"/>
    </location>
</feature>
<feature type="transmembrane region" description="Helical" evidence="3">
    <location>
        <begin position="244"/>
        <end position="266"/>
    </location>
</feature>
<keyword evidence="1 4" id="KW-0732">Signal</keyword>
<dbReference type="InterPro" id="IPR035986">
    <property type="entry name" value="PKD_dom_sf"/>
</dbReference>
<dbReference type="InterPro" id="IPR000601">
    <property type="entry name" value="PKD_dom"/>
</dbReference>
<dbReference type="PANTHER" id="PTHR11861">
    <property type="entry name" value="MELANOCYTE PROTEIN PMEL 17-RELATED"/>
    <property type="match status" value="1"/>
</dbReference>
<evidence type="ECO:0000313" key="7">
    <source>
        <dbReference type="Proteomes" id="UP001230051"/>
    </source>
</evidence>
<proteinExistence type="predicted"/>
<dbReference type="Pfam" id="PF00801">
    <property type="entry name" value="PKD"/>
    <property type="match status" value="1"/>
</dbReference>
<evidence type="ECO:0000313" key="6">
    <source>
        <dbReference type="EMBL" id="KAK1164834.1"/>
    </source>
</evidence>
<dbReference type="InterPro" id="IPR013783">
    <property type="entry name" value="Ig-like_fold"/>
</dbReference>
<reference evidence="6" key="1">
    <citation type="submission" date="2022-02" db="EMBL/GenBank/DDBJ databases">
        <title>Atlantic sturgeon de novo genome assembly.</title>
        <authorList>
            <person name="Stock M."/>
            <person name="Klopp C."/>
            <person name="Guiguen Y."/>
            <person name="Cabau C."/>
            <person name="Parinello H."/>
            <person name="Santidrian Yebra-Pimentel E."/>
            <person name="Kuhl H."/>
            <person name="Dirks R.P."/>
            <person name="Guessner J."/>
            <person name="Wuertz S."/>
            <person name="Du K."/>
            <person name="Schartl M."/>
        </authorList>
    </citation>
    <scope>NUCLEOTIDE SEQUENCE</scope>
    <source>
        <strain evidence="6">STURGEONOMICS-FGT-2020</strain>
        <tissue evidence="6">Whole blood</tissue>
    </source>
</reference>
<evidence type="ECO:0000256" key="3">
    <source>
        <dbReference type="SAM" id="Phobius"/>
    </source>
</evidence>
<organism evidence="6 7">
    <name type="scientific">Acipenser oxyrinchus oxyrinchus</name>
    <dbReference type="NCBI Taxonomy" id="40147"/>
    <lineage>
        <taxon>Eukaryota</taxon>
        <taxon>Metazoa</taxon>
        <taxon>Chordata</taxon>
        <taxon>Craniata</taxon>
        <taxon>Vertebrata</taxon>
        <taxon>Euteleostomi</taxon>
        <taxon>Actinopterygii</taxon>
        <taxon>Chondrostei</taxon>
        <taxon>Acipenseriformes</taxon>
        <taxon>Acipenseridae</taxon>
        <taxon>Acipenser</taxon>
    </lineage>
</organism>
<gene>
    <name evidence="6" type="primary">TMEM130</name>
    <name evidence="6" type="ORF">AOXY_G15249</name>
</gene>
<dbReference type="Proteomes" id="UP001230051">
    <property type="component" value="Unassembled WGS sequence"/>
</dbReference>
<dbReference type="SUPFAM" id="SSF49299">
    <property type="entry name" value="PKD domain"/>
    <property type="match status" value="1"/>
</dbReference>
<keyword evidence="3" id="KW-1133">Transmembrane helix</keyword>
<evidence type="ECO:0000256" key="1">
    <source>
        <dbReference type="ARBA" id="ARBA00022729"/>
    </source>
</evidence>
<sequence length="341" mass="38612">MKAVLQIGSFFLILWFFKAADQTSDLNATRGLSGFVFGELLFYQMDRNRTYIRDRGELATSIPTEVSFLLHDPSRYFHTASFSYTWDLGDGKPIATAKPYIRYNYTSPGNYTMNLQVWAFWDPRRGRSFHPKSWKYNAELKVLDAVKSIEFKGPPSAHIHKSTSLSLSVNGSPPMTLCWVMIPDCVPVATRQCHLVRMKGKTCSVNYTFTNTGRYCLSVTAKNDISMLQVYYDITVWQDATHRLLFILPCVALILICLGVITFSALRPNSARMKNLVEVANFDFSLEKSAEGTQDSELGSHNFCCFNCSKPPIHKEEDPEQDVEGFPLLQSAGRPVQTYLA</sequence>
<keyword evidence="3" id="KW-0472">Membrane</keyword>